<sequence length="367" mass="41112">MKILKFLCSIVFSLILIATTLNAADIDYIIDTDIGGDIDDVLALFVALDNPVKPLAITTTHIEPREKAQIAKLVVTYAGFSEIPVYAGIGTTRNDPRELFLQQNPLWPPFFGYPDSLPGDSPWFPQQAVPYRQMNHSIFDEMNIEEESAPEYLARIAKNYSPQHKLVIVSLGPLHNISAALKINPSISSNLKIYSMGGIYPKGYNWLVSPEVTAPVLGTTEVISIVSQFVDAHDFYITPEEFLEIEKSAQSEFGLAVIQDWKNWYNIDKRNLNKTHLSDPVTLYLALHPEEITHMSSKLLTFPCLDLNGVLAPEFAGSWYNMPGLENKLMKVEDSEESHIKFVSQVESSSAIRRKIINSIKQILGNS</sequence>
<evidence type="ECO:0000313" key="3">
    <source>
        <dbReference type="EMBL" id="RJY33867.1"/>
    </source>
</evidence>
<dbReference type="InterPro" id="IPR052775">
    <property type="entry name" value="IUN_hydrolase"/>
</dbReference>
<dbReference type="GO" id="GO:0016799">
    <property type="term" value="F:hydrolase activity, hydrolyzing N-glycosyl compounds"/>
    <property type="evidence" value="ECO:0007669"/>
    <property type="project" value="InterPro"/>
</dbReference>
<dbReference type="SUPFAM" id="SSF53590">
    <property type="entry name" value="Nucleoside hydrolase"/>
    <property type="match status" value="1"/>
</dbReference>
<dbReference type="RefSeq" id="WP_011212837.1">
    <property type="nucleotide sequence ID" value="NZ_CP021281.1"/>
</dbReference>
<dbReference type="InterPro" id="IPR001910">
    <property type="entry name" value="Inosine/uridine_hydrolase_dom"/>
</dbReference>
<evidence type="ECO:0000256" key="1">
    <source>
        <dbReference type="SAM" id="SignalP"/>
    </source>
</evidence>
<dbReference type="EMBL" id="QWDR01000001">
    <property type="protein sequence ID" value="RJY33867.1"/>
    <property type="molecule type" value="Genomic_DNA"/>
</dbReference>
<organism evidence="3 4">
    <name type="scientific">Legionella pneumophila subsp. pneumophila</name>
    <dbReference type="NCBI Taxonomy" id="91891"/>
    <lineage>
        <taxon>Bacteria</taxon>
        <taxon>Pseudomonadati</taxon>
        <taxon>Pseudomonadota</taxon>
        <taxon>Gammaproteobacteria</taxon>
        <taxon>Legionellales</taxon>
        <taxon>Legionellaceae</taxon>
        <taxon>Legionella</taxon>
    </lineage>
</organism>
<dbReference type="Pfam" id="PF01156">
    <property type="entry name" value="IU_nuc_hydro"/>
    <property type="match status" value="1"/>
</dbReference>
<dbReference type="AlphaFoldDB" id="A0A3A6W603"/>
<feature type="signal peptide" evidence="1">
    <location>
        <begin position="1"/>
        <end position="23"/>
    </location>
</feature>
<protein>
    <submittedName>
        <fullName evidence="3">Nucleoside hydrolase</fullName>
    </submittedName>
</protein>
<feature type="chain" id="PRO_5030072586" evidence="1">
    <location>
        <begin position="24"/>
        <end position="367"/>
    </location>
</feature>
<accession>A0A3A6W603</accession>
<keyword evidence="1" id="KW-0732">Signal</keyword>
<feature type="domain" description="Inosine/uridine-preferring nucleoside hydrolase" evidence="2">
    <location>
        <begin position="29"/>
        <end position="293"/>
    </location>
</feature>
<dbReference type="InterPro" id="IPR036452">
    <property type="entry name" value="Ribo_hydro-like"/>
</dbReference>
<proteinExistence type="predicted"/>
<dbReference type="PANTHER" id="PTHR46190">
    <property type="entry name" value="SI:CH211-201H21.5-RELATED"/>
    <property type="match status" value="1"/>
</dbReference>
<dbReference type="Proteomes" id="UP000277145">
    <property type="component" value="Unassembled WGS sequence"/>
</dbReference>
<evidence type="ECO:0000259" key="2">
    <source>
        <dbReference type="Pfam" id="PF01156"/>
    </source>
</evidence>
<comment type="caution">
    <text evidence="3">The sequence shown here is derived from an EMBL/GenBank/DDBJ whole genome shotgun (WGS) entry which is preliminary data.</text>
</comment>
<name>A0A3A6W603_LEGPN</name>
<dbReference type="Gene3D" id="3.90.245.10">
    <property type="entry name" value="Ribonucleoside hydrolase-like"/>
    <property type="match status" value="1"/>
</dbReference>
<keyword evidence="3" id="KW-0378">Hydrolase</keyword>
<evidence type="ECO:0000313" key="4">
    <source>
        <dbReference type="Proteomes" id="UP000277145"/>
    </source>
</evidence>
<gene>
    <name evidence="3" type="ORF">D1H98_03465</name>
</gene>
<dbReference type="PANTHER" id="PTHR46190:SF1">
    <property type="entry name" value="SI:CH211-201H21.5"/>
    <property type="match status" value="1"/>
</dbReference>
<reference evidence="3 4" key="1">
    <citation type="submission" date="2018-08" db="EMBL/GenBank/DDBJ databases">
        <title>Genome Sequences of Legionella pneumophila subsp. pneumophila Isolates, Recovered from a Drinking Water System in a Large Builging.</title>
        <authorList>
            <person name="Gomez-Alvarez V."/>
            <person name="Boczek L."/>
            <person name="King D."/>
            <person name="Pemberton A."/>
            <person name="Pfaller S."/>
            <person name="Rodgers M."/>
            <person name="Santodomingo J."/>
            <person name="Revetta R."/>
        </authorList>
    </citation>
    <scope>NUCLEOTIDE SEQUENCE [LARGE SCALE GENOMIC DNA]</scope>
    <source>
        <strain evidence="3 4">L01C.1</strain>
    </source>
</reference>